<sequence length="251" mass="28012">MTASTAWVDGPFQLLETPSATKNVDDHPAHYIANEVAFAHNAMLRGPNAIYLQAPHISATDISDFLFFVASWSAWVVHHYTIEEDKMFPLFESVSGVKSLRQNVEQHHAFSGGLAELNKYATTTSTEGYSGPKVQEMIRSFGSTLRTDLGDEIDTLWAMDSVPANTAGSERLLSIYKQCEAEAGKQDKAIVPPMVLGLCDRTFQGGNDWPKMPLGSAWIVHYMFGRKHRGSWRFLPSDTWRNPKKLYALGE</sequence>
<proteinExistence type="predicted"/>
<evidence type="ECO:0000313" key="2">
    <source>
        <dbReference type="Proteomes" id="UP000799755"/>
    </source>
</evidence>
<accession>A0ACB6R7B6</accession>
<name>A0ACB6R7B6_9PLEO</name>
<dbReference type="Proteomes" id="UP000799755">
    <property type="component" value="Unassembled WGS sequence"/>
</dbReference>
<gene>
    <name evidence="1" type="ORF">BDR25DRAFT_216438</name>
</gene>
<protein>
    <submittedName>
        <fullName evidence="1">Uncharacterized protein</fullName>
    </submittedName>
</protein>
<organism evidence="1 2">
    <name type="scientific">Lindgomyces ingoldianus</name>
    <dbReference type="NCBI Taxonomy" id="673940"/>
    <lineage>
        <taxon>Eukaryota</taxon>
        <taxon>Fungi</taxon>
        <taxon>Dikarya</taxon>
        <taxon>Ascomycota</taxon>
        <taxon>Pezizomycotina</taxon>
        <taxon>Dothideomycetes</taxon>
        <taxon>Pleosporomycetidae</taxon>
        <taxon>Pleosporales</taxon>
        <taxon>Lindgomycetaceae</taxon>
        <taxon>Lindgomyces</taxon>
    </lineage>
</organism>
<dbReference type="EMBL" id="MU003498">
    <property type="protein sequence ID" value="KAF2474417.1"/>
    <property type="molecule type" value="Genomic_DNA"/>
</dbReference>
<comment type="caution">
    <text evidence="1">The sequence shown here is derived from an EMBL/GenBank/DDBJ whole genome shotgun (WGS) entry which is preliminary data.</text>
</comment>
<evidence type="ECO:0000313" key="1">
    <source>
        <dbReference type="EMBL" id="KAF2474417.1"/>
    </source>
</evidence>
<reference evidence="1" key="1">
    <citation type="journal article" date="2020" name="Stud. Mycol.">
        <title>101 Dothideomycetes genomes: a test case for predicting lifestyles and emergence of pathogens.</title>
        <authorList>
            <person name="Haridas S."/>
            <person name="Albert R."/>
            <person name="Binder M."/>
            <person name="Bloem J."/>
            <person name="Labutti K."/>
            <person name="Salamov A."/>
            <person name="Andreopoulos B."/>
            <person name="Baker S."/>
            <person name="Barry K."/>
            <person name="Bills G."/>
            <person name="Bluhm B."/>
            <person name="Cannon C."/>
            <person name="Castanera R."/>
            <person name="Culley D."/>
            <person name="Daum C."/>
            <person name="Ezra D."/>
            <person name="Gonzalez J."/>
            <person name="Henrissat B."/>
            <person name="Kuo A."/>
            <person name="Liang C."/>
            <person name="Lipzen A."/>
            <person name="Lutzoni F."/>
            <person name="Magnuson J."/>
            <person name="Mondo S."/>
            <person name="Nolan M."/>
            <person name="Ohm R."/>
            <person name="Pangilinan J."/>
            <person name="Park H.-J."/>
            <person name="Ramirez L."/>
            <person name="Alfaro M."/>
            <person name="Sun H."/>
            <person name="Tritt A."/>
            <person name="Yoshinaga Y."/>
            <person name="Zwiers L.-H."/>
            <person name="Turgeon B."/>
            <person name="Goodwin S."/>
            <person name="Spatafora J."/>
            <person name="Crous P."/>
            <person name="Grigoriev I."/>
        </authorList>
    </citation>
    <scope>NUCLEOTIDE SEQUENCE</scope>
    <source>
        <strain evidence="1">ATCC 200398</strain>
    </source>
</reference>
<keyword evidence="2" id="KW-1185">Reference proteome</keyword>